<organism evidence="1 2">
    <name type="scientific">Favolaschia claudopus</name>
    <dbReference type="NCBI Taxonomy" id="2862362"/>
    <lineage>
        <taxon>Eukaryota</taxon>
        <taxon>Fungi</taxon>
        <taxon>Dikarya</taxon>
        <taxon>Basidiomycota</taxon>
        <taxon>Agaricomycotina</taxon>
        <taxon>Agaricomycetes</taxon>
        <taxon>Agaricomycetidae</taxon>
        <taxon>Agaricales</taxon>
        <taxon>Marasmiineae</taxon>
        <taxon>Mycenaceae</taxon>
        <taxon>Favolaschia</taxon>
    </lineage>
</organism>
<dbReference type="Proteomes" id="UP001362999">
    <property type="component" value="Unassembled WGS sequence"/>
</dbReference>
<evidence type="ECO:0000313" key="1">
    <source>
        <dbReference type="EMBL" id="KAK6995791.1"/>
    </source>
</evidence>
<sequence>MSTQTVTGFSPNVFTFSNDTTLTIDGTNLTQTSSVVWIQFRDSENNGTPVAQNYSFKVPASTLATTATVIIPANIINYYADSYQMHWAVANPGDAFADFDWHSNSHFPIVYMFDITIGGDMVPAAGGLLSAINLVNVPEQVTATVSLAPRNVRATSWDNTAGKAVPASVQATLQIIDAASGTGIIPFIVPKLSWEGQWDITLEMTVSGMDGVTLYTSPAIPVPGPGLIAYTSILGSQTDTSAPSVPTMGVSCTFSAVNPAPATSLLNQHLRDNRSGWPDWLLNQPTDYTQANGYGDLFVYTDDVDENGNYTPFFIDGVAHYLLDEANLSIQLVDLSGSGRLVNGTPIAIRVFDQVKGWRCARMAVNNLTYTTVGQYPTRWVVDSTSKEYPSKPEEIFGIYQLCSYVPNDDQGNFNKGAAPCIIETNAANLINFGIDKVILVPGTFLYPIDPYFVSSALPTVNLQPAATPSQSLVWGAGGFTDGFSVDASVYSVFFTGYINYAVPTDAMATARLGPSLNSGEVISSTCIGSTAVIDPANPGSKYLLMVASDPAVTTRPQNLFYILYKQGQTPGGWKPLMSNTVAFNTNGASGQVSIVQVTGSDTVLLFQRSAPNLVAVFPCTINFSQQTLQLTGGGSAAQPNGSTILLASTVTSSVIAAYALRFGITLQDVSLVNGSRFNVLYQPAPGSLGSSGYHIFIQPQGLESTLIHLWYPTISSAPFIDESKGTCLGIYGTVEKAIATSTSSNTGTTAASQSPSPPLQICTGNLGSKVDLVIDSVTYGGTIPLFIEVKAIQNGGTWTYGVREWSSFGTGAFNTAASYAISTDKQTLYLSTGATDILAANYGLTLHFQPTDYGASPTTIDTSQLVNGDTWIFEILPYEVTALTSGTANTGTASLVVDASGLKMPSEANFSCQFDLVYQSSSSHNSLLGKSFAVQNRSGPFYNSLVPALQYPLDSNWTAQPNSSSQHLSITITGTPSDGDRWTIVLTNGRVSPVVAGTVNTGAWGYPTISGTFPAQQQIQVAVTCTAAGTVPEQVSFQYTAKPINSTGATGSPIVSDAPFTLSPITVPNSAGVQQLVGWSTFDLTFGILEGSLTFGFKNISGLPAVNDTWTFIVQPSSPVIERIGQRPVAAFSQSGSYGTACIIVPTYSAGGRFLQLQIPIQLPGTQSTLPKLCSLLSLRSTLEPHIVPSSSGNTIFFKGLSSPGLSWSDGIKKEVSTDAANEILYGLQAYLGMDYRPAHSGLIYSATIPASGLSDTTNNGVISFSTLGGSDLITEPQMEAAYVQQLPPAGWTVDPLSTTLPAYKPTGWFAIFPQYRFRVGQVQVIADFAAALTMNAASVSAALQVPIVGASGRQILNEMFFVQTLIPVNRTDVFQQYQSAVGTQMSRDSNFAVQDGSGNPVNPFNNTAFYESVVYNPAWATDTDYDNNLSKYLMQLSVLRQTWENPPAWTIATTEGRTVDAYWRFRLGGPTCDTLLTQAYAGACYQNKYNTVTQTQLPKYYSTDPIWINTFGSAAAAAASVMLDSRLSPSFQQLTSTDQATLVNAITQGIGSGGTSMLQIVMMYLASQAILSSNVPLTGVNTVSNVPVTVKSTDPNLPPQSSDVTVNKTIISK</sequence>
<evidence type="ECO:0000313" key="2">
    <source>
        <dbReference type="Proteomes" id="UP001362999"/>
    </source>
</evidence>
<dbReference type="EMBL" id="JAWWNJ010000101">
    <property type="protein sequence ID" value="KAK6995791.1"/>
    <property type="molecule type" value="Genomic_DNA"/>
</dbReference>
<keyword evidence="2" id="KW-1185">Reference proteome</keyword>
<accession>A0AAV9ZXL5</accession>
<comment type="caution">
    <text evidence="1">The sequence shown here is derived from an EMBL/GenBank/DDBJ whole genome shotgun (WGS) entry which is preliminary data.</text>
</comment>
<protein>
    <submittedName>
        <fullName evidence="1">Uncharacterized protein</fullName>
    </submittedName>
</protein>
<proteinExistence type="predicted"/>
<reference evidence="1 2" key="1">
    <citation type="journal article" date="2024" name="J Genomics">
        <title>Draft genome sequencing and assembly of Favolaschia claudopus CIRM-BRFM 2984 isolated from oak limbs.</title>
        <authorList>
            <person name="Navarro D."/>
            <person name="Drula E."/>
            <person name="Chaduli D."/>
            <person name="Cazenave R."/>
            <person name="Ahrendt S."/>
            <person name="Wang J."/>
            <person name="Lipzen A."/>
            <person name="Daum C."/>
            <person name="Barry K."/>
            <person name="Grigoriev I.V."/>
            <person name="Favel A."/>
            <person name="Rosso M.N."/>
            <person name="Martin F."/>
        </authorList>
    </citation>
    <scope>NUCLEOTIDE SEQUENCE [LARGE SCALE GENOMIC DNA]</scope>
    <source>
        <strain evidence="1 2">CIRM-BRFM 2984</strain>
    </source>
</reference>
<name>A0AAV9ZXL5_9AGAR</name>
<gene>
    <name evidence="1" type="ORF">R3P38DRAFT_2566896</name>
</gene>